<dbReference type="GO" id="GO:0071978">
    <property type="term" value="P:bacterial-type flagellum-dependent swarming motility"/>
    <property type="evidence" value="ECO:0007669"/>
    <property type="project" value="TreeGrafter"/>
</dbReference>
<keyword evidence="4" id="KW-1003">Cell membrane</keyword>
<evidence type="ECO:0000256" key="7">
    <source>
        <dbReference type="ARBA" id="ARBA00022779"/>
    </source>
</evidence>
<sequence>MADKKKQADADVAADEGVADGKPARKKKFPLKLILMAVGGLVLLGAGGGAFFMMKNKASATAMAAPVAKPPAFLDLPDTLVNLSNTGNERPQYLKVKIVLELPDQTMVAQVQPVLPRVMDSFQTYLRELRPTDLDGSAGLYRLKEELTRRVNNAIVPSRVNAVLFKEIVVQ</sequence>
<comment type="subcellular location">
    <subcellularLocation>
        <location evidence="10">Cell inner membrane</location>
    </subcellularLocation>
    <subcellularLocation>
        <location evidence="2">Cell membrane</location>
        <topology evidence="2">Single-pass membrane protein</topology>
    </subcellularLocation>
</comment>
<proteinExistence type="inferred from homology"/>
<keyword evidence="7 10" id="KW-0283">Flagellar rotation</keyword>
<organism evidence="11 12">
    <name type="scientific">Pseudorhodoplanes sinuspersici</name>
    <dbReference type="NCBI Taxonomy" id="1235591"/>
    <lineage>
        <taxon>Bacteria</taxon>
        <taxon>Pseudomonadati</taxon>
        <taxon>Pseudomonadota</taxon>
        <taxon>Alphaproteobacteria</taxon>
        <taxon>Hyphomicrobiales</taxon>
        <taxon>Pseudorhodoplanes</taxon>
    </lineage>
</organism>
<evidence type="ECO:0000256" key="5">
    <source>
        <dbReference type="ARBA" id="ARBA00022500"/>
    </source>
</evidence>
<dbReference type="Proteomes" id="UP000194137">
    <property type="component" value="Chromosome"/>
</dbReference>
<keyword evidence="5 10" id="KW-0145">Chemotaxis</keyword>
<evidence type="ECO:0000256" key="3">
    <source>
        <dbReference type="ARBA" id="ARBA00008281"/>
    </source>
</evidence>
<keyword evidence="9 10" id="KW-0472">Membrane</keyword>
<evidence type="ECO:0000256" key="8">
    <source>
        <dbReference type="ARBA" id="ARBA00022989"/>
    </source>
</evidence>
<dbReference type="InterPro" id="IPR005503">
    <property type="entry name" value="FliL"/>
</dbReference>
<dbReference type="PANTHER" id="PTHR35091:SF2">
    <property type="entry name" value="FLAGELLAR PROTEIN FLIL"/>
    <property type="match status" value="1"/>
</dbReference>
<dbReference type="RefSeq" id="WP_086089198.1">
    <property type="nucleotide sequence ID" value="NZ_CP021112.1"/>
</dbReference>
<feature type="transmembrane region" description="Helical" evidence="10">
    <location>
        <begin position="33"/>
        <end position="54"/>
    </location>
</feature>
<keyword evidence="11" id="KW-0282">Flagellum</keyword>
<evidence type="ECO:0000256" key="1">
    <source>
        <dbReference type="ARBA" id="ARBA00002254"/>
    </source>
</evidence>
<comment type="similarity">
    <text evidence="3 10">Belongs to the FliL family.</text>
</comment>
<keyword evidence="10" id="KW-0997">Cell inner membrane</keyword>
<dbReference type="STRING" id="1235591.CAK95_18200"/>
<dbReference type="KEGG" id="psin:CAK95_18200"/>
<keyword evidence="11" id="KW-0969">Cilium</keyword>
<keyword evidence="12" id="KW-1185">Reference proteome</keyword>
<comment type="function">
    <text evidence="1 10">Controls the rotational direction of flagella during chemotaxis.</text>
</comment>
<evidence type="ECO:0000313" key="12">
    <source>
        <dbReference type="Proteomes" id="UP000194137"/>
    </source>
</evidence>
<evidence type="ECO:0000313" key="11">
    <source>
        <dbReference type="EMBL" id="ARQ00804.1"/>
    </source>
</evidence>
<keyword evidence="6 10" id="KW-0812">Transmembrane</keyword>
<dbReference type="AlphaFoldDB" id="A0A1W6ZTV2"/>
<evidence type="ECO:0000256" key="4">
    <source>
        <dbReference type="ARBA" id="ARBA00022475"/>
    </source>
</evidence>
<dbReference type="NCBIfam" id="NF009420">
    <property type="entry name" value="PRK12785.1"/>
    <property type="match status" value="1"/>
</dbReference>
<protein>
    <recommendedName>
        <fullName evidence="10">Flagellar protein FliL</fullName>
    </recommendedName>
</protein>
<reference evidence="11 12" key="1">
    <citation type="submission" date="2017-05" db="EMBL/GenBank/DDBJ databases">
        <title>Full genome sequence of Pseudorhodoplanes sinuspersici.</title>
        <authorList>
            <person name="Dastgheib S.M.M."/>
            <person name="Shavandi M."/>
            <person name="Tirandaz H."/>
        </authorList>
    </citation>
    <scope>NUCLEOTIDE SEQUENCE [LARGE SCALE GENOMIC DNA]</scope>
    <source>
        <strain evidence="11 12">RIPI110</strain>
    </source>
</reference>
<dbReference type="OrthoDB" id="7304620at2"/>
<gene>
    <name evidence="11" type="primary">fliL</name>
    <name evidence="11" type="ORF">CAK95_18200</name>
</gene>
<evidence type="ECO:0000256" key="6">
    <source>
        <dbReference type="ARBA" id="ARBA00022692"/>
    </source>
</evidence>
<evidence type="ECO:0000256" key="10">
    <source>
        <dbReference type="RuleBase" id="RU364125"/>
    </source>
</evidence>
<dbReference type="GO" id="GO:0009425">
    <property type="term" value="C:bacterial-type flagellum basal body"/>
    <property type="evidence" value="ECO:0007669"/>
    <property type="project" value="InterPro"/>
</dbReference>
<dbReference type="GO" id="GO:0006935">
    <property type="term" value="P:chemotaxis"/>
    <property type="evidence" value="ECO:0007669"/>
    <property type="project" value="UniProtKB-KW"/>
</dbReference>
<dbReference type="PANTHER" id="PTHR35091">
    <property type="entry name" value="FLAGELLAR PROTEIN FLIL"/>
    <property type="match status" value="1"/>
</dbReference>
<dbReference type="GO" id="GO:0005886">
    <property type="term" value="C:plasma membrane"/>
    <property type="evidence" value="ECO:0007669"/>
    <property type="project" value="UniProtKB-SubCell"/>
</dbReference>
<keyword evidence="8 10" id="KW-1133">Transmembrane helix</keyword>
<dbReference type="Pfam" id="PF03748">
    <property type="entry name" value="FliL"/>
    <property type="match status" value="1"/>
</dbReference>
<dbReference type="EMBL" id="CP021112">
    <property type="protein sequence ID" value="ARQ00804.1"/>
    <property type="molecule type" value="Genomic_DNA"/>
</dbReference>
<keyword evidence="11" id="KW-0966">Cell projection</keyword>
<name>A0A1W6ZTV2_9HYPH</name>
<evidence type="ECO:0000256" key="9">
    <source>
        <dbReference type="ARBA" id="ARBA00023136"/>
    </source>
</evidence>
<accession>A0A1W6ZTV2</accession>
<evidence type="ECO:0000256" key="2">
    <source>
        <dbReference type="ARBA" id="ARBA00004162"/>
    </source>
</evidence>